<dbReference type="InterPro" id="IPR013762">
    <property type="entry name" value="Integrase-like_cat_sf"/>
</dbReference>
<proteinExistence type="predicted"/>
<gene>
    <name evidence="1" type="ORF">NQT62_09880</name>
</gene>
<evidence type="ECO:0000313" key="2">
    <source>
        <dbReference type="Proteomes" id="UP001204142"/>
    </source>
</evidence>
<accession>A0ABT1WGU6</accession>
<dbReference type="EMBL" id="JANIGO010000003">
    <property type="protein sequence ID" value="MCQ8896740.1"/>
    <property type="molecule type" value="Genomic_DNA"/>
</dbReference>
<keyword evidence="2" id="KW-1185">Reference proteome</keyword>
<organism evidence="1 2">
    <name type="scientific">Limnobacter humi</name>
    <dbReference type="NCBI Taxonomy" id="1778671"/>
    <lineage>
        <taxon>Bacteria</taxon>
        <taxon>Pseudomonadati</taxon>
        <taxon>Pseudomonadota</taxon>
        <taxon>Betaproteobacteria</taxon>
        <taxon>Burkholderiales</taxon>
        <taxon>Burkholderiaceae</taxon>
        <taxon>Limnobacter</taxon>
    </lineage>
</organism>
<protein>
    <recommendedName>
        <fullName evidence="3">Tyr recombinase domain-containing protein</fullName>
    </recommendedName>
</protein>
<name>A0ABT1WGU6_9BURK</name>
<sequence length="481" mass="55488">MQTHDGIVLFPQSHFLNFLGSSTSPPKVDSQIKYHDALKSFELFLSLEGITIEKNILEKGIYLDSHQALRLKYWLGFTYNFMKSCRQIPGRLMNAYAREAQLRKIRLITKNGRPSVDAAYVALSTYSQRVQVVSSYLKHHYRFFGKEMVNFDRSGSLRNELDEILKILKDAVPTGKPHESQISSYPQSRWYQIIELIALKPEEAFLTRGGKPSTNLMKHQLVALLCSEGLRRGAVANLRIQDHKDDGMLLVRGNEQYWYQVNGGKRKRGTASLKQRFADPRESVFHFMINPLTNFFFKQYLTQRKRIVDKYGSDRTHGFLFIQPSSGLPYTNREHVTETFRLLKEGLSAKQLLKIDDSDPFITDTGNNEYECRPHVFRHSGVCERAINWFHTGSRAARIVQELEKINAPRHIIDELRTIEISKDLSALEKYLVQVFGWAPESEMAALYAKRVEKIFANGVRSDFHDLVIELKNRILGSNHA</sequence>
<dbReference type="Gene3D" id="1.10.443.10">
    <property type="entry name" value="Intergrase catalytic core"/>
    <property type="match status" value="1"/>
</dbReference>
<dbReference type="RefSeq" id="WP_256764536.1">
    <property type="nucleotide sequence ID" value="NZ_JANIGO010000003.1"/>
</dbReference>
<evidence type="ECO:0000313" key="1">
    <source>
        <dbReference type="EMBL" id="MCQ8896740.1"/>
    </source>
</evidence>
<evidence type="ECO:0008006" key="3">
    <source>
        <dbReference type="Google" id="ProtNLM"/>
    </source>
</evidence>
<comment type="caution">
    <text evidence="1">The sequence shown here is derived from an EMBL/GenBank/DDBJ whole genome shotgun (WGS) entry which is preliminary data.</text>
</comment>
<dbReference type="Proteomes" id="UP001204142">
    <property type="component" value="Unassembled WGS sequence"/>
</dbReference>
<reference evidence="1 2" key="1">
    <citation type="submission" date="2022-07" db="EMBL/GenBank/DDBJ databases">
        <authorList>
            <person name="Xamxidin M."/>
            <person name="Wu M."/>
        </authorList>
    </citation>
    <scope>NUCLEOTIDE SEQUENCE [LARGE SCALE GENOMIC DNA]</scope>
    <source>
        <strain evidence="1 2">NBRC 111650</strain>
    </source>
</reference>